<dbReference type="Proteomes" id="UP001367676">
    <property type="component" value="Unassembled WGS sequence"/>
</dbReference>
<protein>
    <submittedName>
        <fullName evidence="2">Uncharacterized protein</fullName>
    </submittedName>
</protein>
<accession>A0AAN9Y262</accession>
<feature type="compositionally biased region" description="Low complexity" evidence="1">
    <location>
        <begin position="64"/>
        <end position="75"/>
    </location>
</feature>
<feature type="compositionally biased region" description="Basic residues" evidence="1">
    <location>
        <begin position="51"/>
        <end position="61"/>
    </location>
</feature>
<dbReference type="EMBL" id="JBBCAQ010000034">
    <property type="protein sequence ID" value="KAK7580360.1"/>
    <property type="molecule type" value="Genomic_DNA"/>
</dbReference>
<name>A0AAN9Y262_9HEMI</name>
<sequence length="159" mass="17607">MTPPVTSSVEKAYNKKSLCLSLSNFQPHTRVSIKSHGNATTNAIFRRHHPPASISHTRRQHAASTTPTTSPSPSTQLYPHAAEKARKKRKTTNEKHSDEVGNAAKEEMPRTRHHHSTTRPARASSHWPRRHTRSGGDARSDFPSKPSTYSDTCPTTAAI</sequence>
<feature type="compositionally biased region" description="Polar residues" evidence="1">
    <location>
        <begin position="145"/>
        <end position="159"/>
    </location>
</feature>
<reference evidence="2 3" key="1">
    <citation type="submission" date="2024-03" db="EMBL/GenBank/DDBJ databases">
        <title>Adaptation during the transition from Ophiocordyceps entomopathogen to insect associate is accompanied by gene loss and intensified selection.</title>
        <authorList>
            <person name="Ward C.M."/>
            <person name="Onetto C.A."/>
            <person name="Borneman A.R."/>
        </authorList>
    </citation>
    <scope>NUCLEOTIDE SEQUENCE [LARGE SCALE GENOMIC DNA]</scope>
    <source>
        <strain evidence="2">AWRI1</strain>
        <tissue evidence="2">Single Adult Female</tissue>
    </source>
</reference>
<feature type="region of interest" description="Disordered" evidence="1">
    <location>
        <begin position="51"/>
        <end position="159"/>
    </location>
</feature>
<gene>
    <name evidence="2" type="ORF">V9T40_000989</name>
</gene>
<feature type="compositionally biased region" description="Basic and acidic residues" evidence="1">
    <location>
        <begin position="91"/>
        <end position="110"/>
    </location>
</feature>
<organism evidence="2 3">
    <name type="scientific">Parthenolecanium corni</name>
    <dbReference type="NCBI Taxonomy" id="536013"/>
    <lineage>
        <taxon>Eukaryota</taxon>
        <taxon>Metazoa</taxon>
        <taxon>Ecdysozoa</taxon>
        <taxon>Arthropoda</taxon>
        <taxon>Hexapoda</taxon>
        <taxon>Insecta</taxon>
        <taxon>Pterygota</taxon>
        <taxon>Neoptera</taxon>
        <taxon>Paraneoptera</taxon>
        <taxon>Hemiptera</taxon>
        <taxon>Sternorrhyncha</taxon>
        <taxon>Coccoidea</taxon>
        <taxon>Coccidae</taxon>
        <taxon>Parthenolecanium</taxon>
    </lineage>
</organism>
<comment type="caution">
    <text evidence="2">The sequence shown here is derived from an EMBL/GenBank/DDBJ whole genome shotgun (WGS) entry which is preliminary data.</text>
</comment>
<keyword evidence="3" id="KW-1185">Reference proteome</keyword>
<evidence type="ECO:0000256" key="1">
    <source>
        <dbReference type="SAM" id="MobiDB-lite"/>
    </source>
</evidence>
<proteinExistence type="predicted"/>
<dbReference type="AlphaFoldDB" id="A0AAN9Y262"/>
<evidence type="ECO:0000313" key="2">
    <source>
        <dbReference type="EMBL" id="KAK7580360.1"/>
    </source>
</evidence>
<evidence type="ECO:0000313" key="3">
    <source>
        <dbReference type="Proteomes" id="UP001367676"/>
    </source>
</evidence>